<evidence type="ECO:0000313" key="6">
    <source>
        <dbReference type="Proteomes" id="UP001597182"/>
    </source>
</evidence>
<gene>
    <name evidence="5" type="ORF">ACFQ34_31435</name>
</gene>
<dbReference type="PROSITE" id="PS01124">
    <property type="entry name" value="HTH_ARAC_FAMILY_2"/>
    <property type="match status" value="1"/>
</dbReference>
<sequence length="438" mass="47872">MTTFELSPEERLSAGDLIATFAERTSAIGPNPCDWPGLTFYRFVEPAAPQWDDVSSLSLCIVVQGRKCVTVDGAAYHYDPFSYLILNRTMRFQAEILEASVEKPFLSLVLQIDPTIVRRISADMLDRSTTVFRGAGPERPEPARVSPLDQNLLGAALRFVKAVGRGSDRRVLAPIYLQEVVYRILQAEQCERLIAAAAAEIDRNPVSDVISYLDSRIDEPVTVAELAEHVSMSPSAFAHMFRDVTGMSPYQFFKRMRLDRARVLLVEEHLTASRRRAASGTRACPTSSTSSNDTSGSRRGPMPSRNATASRSTSRARRRRSEATPAYGPGRSNRPSASRAAASRAAMRVRSTASASSHRSTPTARRLITTPRTTCRISPSTAPRAPSRSSRSRSWPWTSTATGRPSRPAIRSVSPRRCSTSTMPAGSAPASAPASNRA</sequence>
<feature type="compositionally biased region" description="Low complexity" evidence="3">
    <location>
        <begin position="278"/>
        <end position="297"/>
    </location>
</feature>
<comment type="caution">
    <text evidence="5">The sequence shown here is derived from an EMBL/GenBank/DDBJ whole genome shotgun (WGS) entry which is preliminary data.</text>
</comment>
<feature type="compositionally biased region" description="Low complexity" evidence="3">
    <location>
        <begin position="378"/>
        <end position="402"/>
    </location>
</feature>
<dbReference type="PANTHER" id="PTHR43436:SF1">
    <property type="entry name" value="TRANSCRIPTIONAL REGULATORY PROTEIN"/>
    <property type="match status" value="1"/>
</dbReference>
<keyword evidence="2" id="KW-0804">Transcription</keyword>
<dbReference type="Proteomes" id="UP001597182">
    <property type="component" value="Unassembled WGS sequence"/>
</dbReference>
<feature type="compositionally biased region" description="Low complexity" evidence="3">
    <location>
        <begin position="419"/>
        <end position="438"/>
    </location>
</feature>
<organism evidence="5 6">
    <name type="scientific">Pseudonocardia benzenivorans</name>
    <dbReference type="NCBI Taxonomy" id="228005"/>
    <lineage>
        <taxon>Bacteria</taxon>
        <taxon>Bacillati</taxon>
        <taxon>Actinomycetota</taxon>
        <taxon>Actinomycetes</taxon>
        <taxon>Pseudonocardiales</taxon>
        <taxon>Pseudonocardiaceae</taxon>
        <taxon>Pseudonocardia</taxon>
    </lineage>
</organism>
<keyword evidence="1" id="KW-0805">Transcription regulation</keyword>
<dbReference type="EMBL" id="JBHTMB010000310">
    <property type="protein sequence ID" value="MFD1237820.1"/>
    <property type="molecule type" value="Genomic_DNA"/>
</dbReference>
<evidence type="ECO:0000313" key="5">
    <source>
        <dbReference type="EMBL" id="MFD1237820.1"/>
    </source>
</evidence>
<keyword evidence="6" id="KW-1185">Reference proteome</keyword>
<dbReference type="InterPro" id="IPR009057">
    <property type="entry name" value="Homeodomain-like_sf"/>
</dbReference>
<dbReference type="PANTHER" id="PTHR43436">
    <property type="entry name" value="ARAC-FAMILY TRANSCRIPTIONAL REGULATOR"/>
    <property type="match status" value="1"/>
</dbReference>
<dbReference type="InterPro" id="IPR018060">
    <property type="entry name" value="HTH_AraC"/>
</dbReference>
<dbReference type="SUPFAM" id="SSF46689">
    <property type="entry name" value="Homeodomain-like"/>
    <property type="match status" value="1"/>
</dbReference>
<feature type="region of interest" description="Disordered" evidence="3">
    <location>
        <begin position="274"/>
        <end position="438"/>
    </location>
</feature>
<dbReference type="InterPro" id="IPR009594">
    <property type="entry name" value="Tscrpt_reg_HTH_AraC_N"/>
</dbReference>
<protein>
    <submittedName>
        <fullName evidence="5">AraC family transcriptional regulator N-terminal domain-containing protein</fullName>
    </submittedName>
</protein>
<dbReference type="SMART" id="SM00342">
    <property type="entry name" value="HTH_ARAC"/>
    <property type="match status" value="1"/>
</dbReference>
<name>A0ABW3VSP4_9PSEU</name>
<evidence type="ECO:0000256" key="3">
    <source>
        <dbReference type="SAM" id="MobiDB-lite"/>
    </source>
</evidence>
<reference evidence="6" key="1">
    <citation type="journal article" date="2019" name="Int. J. Syst. Evol. Microbiol.">
        <title>The Global Catalogue of Microorganisms (GCM) 10K type strain sequencing project: providing services to taxonomists for standard genome sequencing and annotation.</title>
        <authorList>
            <consortium name="The Broad Institute Genomics Platform"/>
            <consortium name="The Broad Institute Genome Sequencing Center for Infectious Disease"/>
            <person name="Wu L."/>
            <person name="Ma J."/>
        </authorList>
    </citation>
    <scope>NUCLEOTIDE SEQUENCE [LARGE SCALE GENOMIC DNA]</scope>
    <source>
        <strain evidence="6">CCUG 49018</strain>
    </source>
</reference>
<evidence type="ECO:0000256" key="2">
    <source>
        <dbReference type="ARBA" id="ARBA00023163"/>
    </source>
</evidence>
<feature type="domain" description="HTH araC/xylS-type" evidence="4">
    <location>
        <begin position="207"/>
        <end position="273"/>
    </location>
</feature>
<dbReference type="RefSeq" id="WP_346090401.1">
    <property type="nucleotide sequence ID" value="NZ_BAABKS010000010.1"/>
</dbReference>
<dbReference type="Pfam" id="PF06719">
    <property type="entry name" value="AraC_N"/>
    <property type="match status" value="1"/>
</dbReference>
<feature type="compositionally biased region" description="Low complexity" evidence="3">
    <location>
        <begin position="323"/>
        <end position="366"/>
    </location>
</feature>
<dbReference type="Gene3D" id="1.10.10.60">
    <property type="entry name" value="Homeodomain-like"/>
    <property type="match status" value="1"/>
</dbReference>
<dbReference type="Pfam" id="PF12833">
    <property type="entry name" value="HTH_18"/>
    <property type="match status" value="1"/>
</dbReference>
<accession>A0ABW3VSP4</accession>
<evidence type="ECO:0000256" key="1">
    <source>
        <dbReference type="ARBA" id="ARBA00023015"/>
    </source>
</evidence>
<evidence type="ECO:0000259" key="4">
    <source>
        <dbReference type="PROSITE" id="PS01124"/>
    </source>
</evidence>
<proteinExistence type="predicted"/>
<feature type="compositionally biased region" description="Low complexity" evidence="3">
    <location>
        <begin position="304"/>
        <end position="313"/>
    </location>
</feature>